<dbReference type="EMBL" id="JAASQR010000002">
    <property type="protein sequence ID" value="NIJ16699.1"/>
    <property type="molecule type" value="Genomic_DNA"/>
</dbReference>
<dbReference type="AlphaFoldDB" id="A0A846M467"/>
<organism evidence="3 4">
    <name type="scientific">Sphingobium vermicomposti</name>
    <dbReference type="NCBI Taxonomy" id="529005"/>
    <lineage>
        <taxon>Bacteria</taxon>
        <taxon>Pseudomonadati</taxon>
        <taxon>Pseudomonadota</taxon>
        <taxon>Alphaproteobacteria</taxon>
        <taxon>Sphingomonadales</taxon>
        <taxon>Sphingomonadaceae</taxon>
        <taxon>Sphingobium</taxon>
    </lineage>
</organism>
<feature type="signal peptide" evidence="2">
    <location>
        <begin position="1"/>
        <end position="23"/>
    </location>
</feature>
<accession>A0A846M467</accession>
<sequence length="276" mass="30732">MRIWSIMLASTGLALGLSVPAMAGESAPAGATLPMMGKAGFSGRTVHRSGPRVQARWFAGWRAPGGWAAYRRPVVGYVLPSYWISPAYRIGNYGAYGLPAPETGYRWSRYYDDAVMTDDQGRVRDHRSDVRWDNDDRRDPPYGADYDDDVTMSDAPPPHEYEGRWTGTWRDEKGRTYSGEYEGRFEGEARSNYGVDYDAPPYAAAPQVIRQGGAGQPMVTTTYAPGYYANGYYYPGPTTTTIVVQPVMTTTRTYVTSNAAPRHHAHRKAHRDCNCK</sequence>
<proteinExistence type="predicted"/>
<keyword evidence="2" id="KW-0732">Signal</keyword>
<evidence type="ECO:0000313" key="3">
    <source>
        <dbReference type="EMBL" id="NIJ16699.1"/>
    </source>
</evidence>
<name>A0A846M467_9SPHN</name>
<protein>
    <submittedName>
        <fullName evidence="3">Ni/Co efflux regulator RcnB</fullName>
    </submittedName>
</protein>
<feature type="compositionally biased region" description="Basic and acidic residues" evidence="1">
    <location>
        <begin position="122"/>
        <end position="140"/>
    </location>
</feature>
<evidence type="ECO:0000256" key="1">
    <source>
        <dbReference type="SAM" id="MobiDB-lite"/>
    </source>
</evidence>
<evidence type="ECO:0000313" key="4">
    <source>
        <dbReference type="Proteomes" id="UP000576821"/>
    </source>
</evidence>
<reference evidence="3 4" key="1">
    <citation type="submission" date="2020-03" db="EMBL/GenBank/DDBJ databases">
        <title>Genomic Encyclopedia of Type Strains, Phase IV (KMG-IV): sequencing the most valuable type-strain genomes for metagenomic binning, comparative biology and taxonomic classification.</title>
        <authorList>
            <person name="Goeker M."/>
        </authorList>
    </citation>
    <scope>NUCLEOTIDE SEQUENCE [LARGE SCALE GENOMIC DNA]</scope>
    <source>
        <strain evidence="3 4">DSM 21299</strain>
    </source>
</reference>
<dbReference type="Gene3D" id="3.10.450.160">
    <property type="entry name" value="inner membrane protein cigr"/>
    <property type="match status" value="1"/>
</dbReference>
<feature type="chain" id="PRO_5032816959" evidence="2">
    <location>
        <begin position="24"/>
        <end position="276"/>
    </location>
</feature>
<dbReference type="InterPro" id="IPR024572">
    <property type="entry name" value="RcnB"/>
</dbReference>
<dbReference type="Proteomes" id="UP000576821">
    <property type="component" value="Unassembled WGS sequence"/>
</dbReference>
<feature type="region of interest" description="Disordered" evidence="1">
    <location>
        <begin position="122"/>
        <end position="166"/>
    </location>
</feature>
<feature type="compositionally biased region" description="Basic and acidic residues" evidence="1">
    <location>
        <begin position="157"/>
        <end position="166"/>
    </location>
</feature>
<comment type="caution">
    <text evidence="3">The sequence shown here is derived from an EMBL/GenBank/DDBJ whole genome shotgun (WGS) entry which is preliminary data.</text>
</comment>
<keyword evidence="4" id="KW-1185">Reference proteome</keyword>
<dbReference type="Pfam" id="PF11776">
    <property type="entry name" value="RcnB"/>
    <property type="match status" value="1"/>
</dbReference>
<gene>
    <name evidence="3" type="ORF">FHS54_001665</name>
</gene>
<evidence type="ECO:0000256" key="2">
    <source>
        <dbReference type="SAM" id="SignalP"/>
    </source>
</evidence>
<dbReference type="RefSeq" id="WP_167303300.1">
    <property type="nucleotide sequence ID" value="NZ_JAASQR010000002.1"/>
</dbReference>